<dbReference type="GeneID" id="91109848"/>
<name>A0A0U5H445_9EURY</name>
<gene>
    <name evidence="11" type="primary">mtfK1</name>
    <name evidence="11" type="ORF">HHUB_2401</name>
</gene>
<dbReference type="STRING" id="1407499.HHUB_2401"/>
<comment type="catalytic activity">
    <reaction evidence="1 8 9">
        <text>[protein]-peptidylproline (omega=180) = [protein]-peptidylproline (omega=0)</text>
        <dbReference type="Rhea" id="RHEA:16237"/>
        <dbReference type="Rhea" id="RHEA-COMP:10747"/>
        <dbReference type="Rhea" id="RHEA-COMP:10748"/>
        <dbReference type="ChEBI" id="CHEBI:83833"/>
        <dbReference type="ChEBI" id="CHEBI:83834"/>
        <dbReference type="EC" id="5.2.1.8"/>
    </reaction>
</comment>
<keyword evidence="12" id="KW-1185">Reference proteome</keyword>
<organism evidence="11 12">
    <name type="scientific">Halobacterium hubeiense</name>
    <dbReference type="NCBI Taxonomy" id="1407499"/>
    <lineage>
        <taxon>Archaea</taxon>
        <taxon>Methanobacteriati</taxon>
        <taxon>Methanobacteriota</taxon>
        <taxon>Stenosarchaea group</taxon>
        <taxon>Halobacteria</taxon>
        <taxon>Halobacteriales</taxon>
        <taxon>Halobacteriaceae</taxon>
        <taxon>Halobacterium</taxon>
    </lineage>
</organism>
<accession>A0A0U5H445</accession>
<evidence type="ECO:0000256" key="2">
    <source>
        <dbReference type="ARBA" id="ARBA00004496"/>
    </source>
</evidence>
<dbReference type="InterPro" id="IPR001179">
    <property type="entry name" value="PPIase_FKBP_dom"/>
</dbReference>
<evidence type="ECO:0000256" key="4">
    <source>
        <dbReference type="ARBA" id="ARBA00022490"/>
    </source>
</evidence>
<dbReference type="KEGG" id="hhb:Hhub_2401"/>
<evidence type="ECO:0000256" key="6">
    <source>
        <dbReference type="ARBA" id="ARBA00023186"/>
    </source>
</evidence>
<dbReference type="Gene3D" id="3.10.50.40">
    <property type="match status" value="1"/>
</dbReference>
<keyword evidence="6" id="KW-0143">Chaperone</keyword>
<dbReference type="Proteomes" id="UP000066737">
    <property type="component" value="Chromosome I"/>
</dbReference>
<evidence type="ECO:0000313" key="12">
    <source>
        <dbReference type="Proteomes" id="UP000066737"/>
    </source>
</evidence>
<reference evidence="12" key="1">
    <citation type="journal article" date="2016" name="Environ. Microbiol.">
        <title>The complete genome of a viable archaeum isolated from 123-million-year-old rock salt.</title>
        <authorList>
            <person name="Jaakkola S.T."/>
            <person name="Pfeiffer F."/>
            <person name="Ravantti J.J."/>
            <person name="Guo Q."/>
            <person name="Liu Y."/>
            <person name="Chen X."/>
            <person name="Ma H."/>
            <person name="Yang C."/>
            <person name="Oksanen H.M."/>
            <person name="Bamford D.H."/>
        </authorList>
    </citation>
    <scope>NUCLEOTIDE SEQUENCE</scope>
    <source>
        <strain evidence="12">JI20-1</strain>
    </source>
</reference>
<feature type="domain" description="PPIase FKBP-type" evidence="10">
    <location>
        <begin position="6"/>
        <end position="86"/>
    </location>
</feature>
<proteinExistence type="inferred from homology"/>
<dbReference type="SUPFAM" id="SSF54534">
    <property type="entry name" value="FKBP-like"/>
    <property type="match status" value="1"/>
</dbReference>
<evidence type="ECO:0000313" key="11">
    <source>
        <dbReference type="EMBL" id="CQH56579.1"/>
    </source>
</evidence>
<keyword evidence="7 8" id="KW-0413">Isomerase</keyword>
<dbReference type="PROSITE" id="PS50059">
    <property type="entry name" value="FKBP_PPIASE"/>
    <property type="match status" value="1"/>
</dbReference>
<keyword evidence="4" id="KW-0963">Cytoplasm</keyword>
<evidence type="ECO:0000256" key="1">
    <source>
        <dbReference type="ARBA" id="ARBA00000971"/>
    </source>
</evidence>
<evidence type="ECO:0000256" key="3">
    <source>
        <dbReference type="ARBA" id="ARBA00006577"/>
    </source>
</evidence>
<dbReference type="RefSeq" id="WP_082687190.1">
    <property type="nucleotide sequence ID" value="NZ_CEML01000001.1"/>
</dbReference>
<sequence length="156" mass="16846">MTIATGDSVTLEYTGRTDDGTVFDTSREAVAEDAGLTEAEGEREYGPLTVDIGAQQVIEGMEEGLLGLEAGESTTIEVPPEKGYGEWSEEEVQSFETAELREMLGGQTPEEGEYLEAQNGQLGEVVHAGDEEIRVDFNHELAGETLAFDVEIVDVN</sequence>
<evidence type="ECO:0000256" key="5">
    <source>
        <dbReference type="ARBA" id="ARBA00023110"/>
    </source>
</evidence>
<dbReference type="Pfam" id="PF00254">
    <property type="entry name" value="FKBP_C"/>
    <property type="match status" value="1"/>
</dbReference>
<dbReference type="GO" id="GO:0042026">
    <property type="term" value="P:protein refolding"/>
    <property type="evidence" value="ECO:0007669"/>
    <property type="project" value="UniProtKB-ARBA"/>
</dbReference>
<comment type="subcellular location">
    <subcellularLocation>
        <location evidence="2">Cytoplasm</location>
    </subcellularLocation>
</comment>
<comment type="similarity">
    <text evidence="3 9">Belongs to the FKBP-type PPIase family.</text>
</comment>
<evidence type="ECO:0000256" key="9">
    <source>
        <dbReference type="RuleBase" id="RU003915"/>
    </source>
</evidence>
<dbReference type="PANTHER" id="PTHR47861:SF3">
    <property type="entry name" value="FKBP-TYPE PEPTIDYL-PROLYL CIS-TRANS ISOMERASE SLYD"/>
    <property type="match status" value="1"/>
</dbReference>
<dbReference type="GO" id="GO:0005737">
    <property type="term" value="C:cytoplasm"/>
    <property type="evidence" value="ECO:0007669"/>
    <property type="project" value="UniProtKB-SubCell"/>
</dbReference>
<evidence type="ECO:0000256" key="7">
    <source>
        <dbReference type="ARBA" id="ARBA00023235"/>
    </source>
</evidence>
<dbReference type="PANTHER" id="PTHR47861">
    <property type="entry name" value="FKBP-TYPE PEPTIDYL-PROLYL CIS-TRANS ISOMERASE SLYD"/>
    <property type="match status" value="1"/>
</dbReference>
<keyword evidence="5 8" id="KW-0697">Rotamase</keyword>
<dbReference type="EMBL" id="LN831302">
    <property type="protein sequence ID" value="CQH56579.1"/>
    <property type="molecule type" value="Genomic_DNA"/>
</dbReference>
<dbReference type="GO" id="GO:0003755">
    <property type="term" value="F:peptidyl-prolyl cis-trans isomerase activity"/>
    <property type="evidence" value="ECO:0007669"/>
    <property type="project" value="UniProtKB-UniRule"/>
</dbReference>
<evidence type="ECO:0000256" key="8">
    <source>
        <dbReference type="PROSITE-ProRule" id="PRU00277"/>
    </source>
</evidence>
<evidence type="ECO:0000259" key="10">
    <source>
        <dbReference type="PROSITE" id="PS50059"/>
    </source>
</evidence>
<protein>
    <recommendedName>
        <fullName evidence="9">Peptidyl-prolyl cis-trans isomerase</fullName>
        <ecNumber evidence="9">5.2.1.8</ecNumber>
    </recommendedName>
</protein>
<dbReference type="InterPro" id="IPR046357">
    <property type="entry name" value="PPIase_dom_sf"/>
</dbReference>
<dbReference type="AlphaFoldDB" id="A0A0U5H445"/>
<dbReference type="EC" id="5.2.1.8" evidence="9"/>
<dbReference type="OrthoDB" id="8615at2157"/>